<dbReference type="Proteomes" id="UP001152799">
    <property type="component" value="Chromosome 4"/>
</dbReference>
<evidence type="ECO:0000313" key="2">
    <source>
        <dbReference type="Proteomes" id="UP001152799"/>
    </source>
</evidence>
<organism evidence="1 2">
    <name type="scientific">Ceutorhynchus assimilis</name>
    <name type="common">cabbage seed weevil</name>
    <dbReference type="NCBI Taxonomy" id="467358"/>
    <lineage>
        <taxon>Eukaryota</taxon>
        <taxon>Metazoa</taxon>
        <taxon>Ecdysozoa</taxon>
        <taxon>Arthropoda</taxon>
        <taxon>Hexapoda</taxon>
        <taxon>Insecta</taxon>
        <taxon>Pterygota</taxon>
        <taxon>Neoptera</taxon>
        <taxon>Endopterygota</taxon>
        <taxon>Coleoptera</taxon>
        <taxon>Polyphaga</taxon>
        <taxon>Cucujiformia</taxon>
        <taxon>Curculionidae</taxon>
        <taxon>Ceutorhynchinae</taxon>
        <taxon>Ceutorhynchus</taxon>
    </lineage>
</organism>
<dbReference type="OrthoDB" id="6781019at2759"/>
<evidence type="ECO:0000313" key="1">
    <source>
        <dbReference type="EMBL" id="CAG9767947.1"/>
    </source>
</evidence>
<name>A0A9N9QPE6_9CUCU</name>
<sequence length="101" mass="11662">MAYHPIFTRDAPNFLALRQRCFPDILKTAVISPIFKNGNWEDIRNYRPISLLNSPSFWRTDLQVPTYAVSRNVCLKIWSEAITNKKQLDAGCYIRGLCKGI</sequence>
<gene>
    <name evidence="1" type="ORF">CEUTPL_LOCUS8499</name>
</gene>
<proteinExistence type="predicted"/>
<keyword evidence="2" id="KW-1185">Reference proteome</keyword>
<accession>A0A9N9QPE6</accession>
<dbReference type="AlphaFoldDB" id="A0A9N9QPE6"/>
<reference evidence="1" key="1">
    <citation type="submission" date="2022-01" db="EMBL/GenBank/DDBJ databases">
        <authorList>
            <person name="King R."/>
        </authorList>
    </citation>
    <scope>NUCLEOTIDE SEQUENCE</scope>
</reference>
<protein>
    <submittedName>
        <fullName evidence="1">Uncharacterized protein</fullName>
    </submittedName>
</protein>
<dbReference type="EMBL" id="OU892280">
    <property type="protein sequence ID" value="CAG9767947.1"/>
    <property type="molecule type" value="Genomic_DNA"/>
</dbReference>